<dbReference type="EMBL" id="BQKI01000080">
    <property type="protein sequence ID" value="GJN28133.1"/>
    <property type="molecule type" value="Genomic_DNA"/>
</dbReference>
<dbReference type="GO" id="GO:0006893">
    <property type="term" value="P:Golgi to plasma membrane transport"/>
    <property type="evidence" value="ECO:0007669"/>
    <property type="project" value="TreeGrafter"/>
</dbReference>
<keyword evidence="4" id="KW-1185">Reference proteome</keyword>
<evidence type="ECO:0000313" key="3">
    <source>
        <dbReference type="EMBL" id="GJN28133.1"/>
    </source>
</evidence>
<evidence type="ECO:0000313" key="4">
    <source>
        <dbReference type="Proteomes" id="UP001054889"/>
    </source>
</evidence>
<feature type="transmembrane region" description="Helical" evidence="1">
    <location>
        <begin position="58"/>
        <end position="81"/>
    </location>
</feature>
<dbReference type="GO" id="GO:0000145">
    <property type="term" value="C:exocyst"/>
    <property type="evidence" value="ECO:0007669"/>
    <property type="project" value="TreeGrafter"/>
</dbReference>
<protein>
    <recommendedName>
        <fullName evidence="2">Exocyst complex component Sec3 PIP2-binding N-terminal domain-containing protein</fullName>
    </recommendedName>
</protein>
<keyword evidence="1" id="KW-0812">Transmembrane</keyword>
<evidence type="ECO:0000259" key="2">
    <source>
        <dbReference type="SMART" id="SM01313"/>
    </source>
</evidence>
<keyword evidence="1" id="KW-1133">Transmembrane helix</keyword>
<dbReference type="PANTHER" id="PTHR16092">
    <property type="entry name" value="SEC3/SYNTAXIN-RELATED"/>
    <property type="match status" value="1"/>
</dbReference>
<proteinExistence type="predicted"/>
<dbReference type="AlphaFoldDB" id="A0AAV5F0C6"/>
<dbReference type="GO" id="GO:0006887">
    <property type="term" value="P:exocytosis"/>
    <property type="evidence" value="ECO:0007669"/>
    <property type="project" value="TreeGrafter"/>
</dbReference>
<dbReference type="Pfam" id="PF15277">
    <property type="entry name" value="Sec3-PIP2_bind"/>
    <property type="match status" value="1"/>
</dbReference>
<dbReference type="GO" id="GO:0005546">
    <property type="term" value="F:phosphatidylinositol-4,5-bisphosphate binding"/>
    <property type="evidence" value="ECO:0007669"/>
    <property type="project" value="TreeGrafter"/>
</dbReference>
<reference evidence="3" key="1">
    <citation type="journal article" date="2018" name="DNA Res.">
        <title>Multiple hybrid de novo genome assembly of finger millet, an orphan allotetraploid crop.</title>
        <authorList>
            <person name="Hatakeyama M."/>
            <person name="Aluri S."/>
            <person name="Balachadran M.T."/>
            <person name="Sivarajan S.R."/>
            <person name="Patrignani A."/>
            <person name="Gruter S."/>
            <person name="Poveda L."/>
            <person name="Shimizu-Inatsugi R."/>
            <person name="Baeten J."/>
            <person name="Francoijs K.J."/>
            <person name="Nataraja K.N."/>
            <person name="Reddy Y.A.N."/>
            <person name="Phadnis S."/>
            <person name="Ravikumar R.L."/>
            <person name="Schlapbach R."/>
            <person name="Sreeman S.M."/>
            <person name="Shimizu K.K."/>
        </authorList>
    </citation>
    <scope>NUCLEOTIDE SEQUENCE</scope>
</reference>
<organism evidence="3 4">
    <name type="scientific">Eleusine coracana subsp. coracana</name>
    <dbReference type="NCBI Taxonomy" id="191504"/>
    <lineage>
        <taxon>Eukaryota</taxon>
        <taxon>Viridiplantae</taxon>
        <taxon>Streptophyta</taxon>
        <taxon>Embryophyta</taxon>
        <taxon>Tracheophyta</taxon>
        <taxon>Spermatophyta</taxon>
        <taxon>Magnoliopsida</taxon>
        <taxon>Liliopsida</taxon>
        <taxon>Poales</taxon>
        <taxon>Poaceae</taxon>
        <taxon>PACMAD clade</taxon>
        <taxon>Chloridoideae</taxon>
        <taxon>Cynodonteae</taxon>
        <taxon>Eleusininae</taxon>
        <taxon>Eleusine</taxon>
    </lineage>
</organism>
<name>A0AAV5F0C6_ELECO</name>
<dbReference type="InterPro" id="IPR028258">
    <property type="entry name" value="Sec3-PIP2_bind"/>
</dbReference>
<dbReference type="PANTHER" id="PTHR16092:SF29">
    <property type="entry name" value="EXPRESSED PROTEIN"/>
    <property type="match status" value="1"/>
</dbReference>
<sequence length="280" mass="31105">MARSSADDMELKRGCEAGINAKEKDRETVVMCMRVAKGRGTWGKAGKLASRHMAKPRVLAITNAVILIATVSVLLRCSWIWRAAKAKGQRTKSFLRVLKYSNGGVLEPAKVYKIKHLSKVEVAQNDPSGCTFILGFDNMRSQSISPPQWTMRNKDDRNRLLMCILNMCKEHLGAIPKVVGMDIVEMAIWAKENTPVKITKDTSKDGPIESVALDTESQVAVEKDLVSQAEEEDIEDLLGNYVMAIGEAEAFSERMKRELVALECANVYTLIETESVVEEV</sequence>
<feature type="domain" description="Exocyst complex component Sec3 PIP2-binding N-terminal" evidence="2">
    <location>
        <begin position="82"/>
        <end position="171"/>
    </location>
</feature>
<comment type="caution">
    <text evidence="3">The sequence shown here is derived from an EMBL/GenBank/DDBJ whole genome shotgun (WGS) entry which is preliminary data.</text>
</comment>
<keyword evidence="1" id="KW-0472">Membrane</keyword>
<dbReference type="Proteomes" id="UP001054889">
    <property type="component" value="Unassembled WGS sequence"/>
</dbReference>
<evidence type="ECO:0000256" key="1">
    <source>
        <dbReference type="SAM" id="Phobius"/>
    </source>
</evidence>
<dbReference type="GO" id="GO:0005886">
    <property type="term" value="C:plasma membrane"/>
    <property type="evidence" value="ECO:0007669"/>
    <property type="project" value="TreeGrafter"/>
</dbReference>
<gene>
    <name evidence="3" type="primary">gb16218</name>
    <name evidence="3" type="ORF">PR202_gb16218</name>
</gene>
<dbReference type="SMART" id="SM01313">
    <property type="entry name" value="Sec3-PIP2_bind"/>
    <property type="match status" value="1"/>
</dbReference>
<accession>A0AAV5F0C6</accession>
<reference evidence="3" key="2">
    <citation type="submission" date="2021-12" db="EMBL/GenBank/DDBJ databases">
        <title>Resequencing data analysis of finger millet.</title>
        <authorList>
            <person name="Hatakeyama M."/>
            <person name="Aluri S."/>
            <person name="Balachadran M.T."/>
            <person name="Sivarajan S.R."/>
            <person name="Poveda L."/>
            <person name="Shimizu-Inatsugi R."/>
            <person name="Schlapbach R."/>
            <person name="Sreeman S.M."/>
            <person name="Shimizu K.K."/>
        </authorList>
    </citation>
    <scope>NUCLEOTIDE SEQUENCE</scope>
</reference>